<evidence type="ECO:0000313" key="1">
    <source>
        <dbReference type="EMBL" id="GAA2396118.1"/>
    </source>
</evidence>
<sequence>MTAPVAPATSSAQPGNWVDPYRAYNFKLLINNVVEGHFTEVTGLGVKVERISYREAGNNSIVRAIPSRVSYPPVTLKFGLTGSPDLWEWLMTAVEGRVSRRNASIVLLDSSGSTEVLRWNLLNAWPQEWYGAPLDAMSRELAIETLSLAHEGLQREAGSGPAPAA</sequence>
<name>A0ABN3I7X6_9ACTN</name>
<accession>A0ABN3I7X6</accession>
<dbReference type="PANTHER" id="PTHR38009">
    <property type="entry name" value="CONSERVED HYPOTHETICAL PHAGE TAIL PROTEIN"/>
    <property type="match status" value="1"/>
</dbReference>
<dbReference type="NCBIfam" id="TIGR02241">
    <property type="entry name" value="conserved hypothetical phage tail region protein"/>
    <property type="match status" value="1"/>
</dbReference>
<keyword evidence="2" id="KW-1185">Reference proteome</keyword>
<dbReference type="InterPro" id="IPR011747">
    <property type="entry name" value="CHP02241"/>
</dbReference>
<protein>
    <recommendedName>
        <fullName evidence="3">Phage tail protein</fullName>
    </recommendedName>
</protein>
<reference evidence="1 2" key="1">
    <citation type="journal article" date="2019" name="Int. J. Syst. Evol. Microbiol.">
        <title>The Global Catalogue of Microorganisms (GCM) 10K type strain sequencing project: providing services to taxonomists for standard genome sequencing and annotation.</title>
        <authorList>
            <consortium name="The Broad Institute Genomics Platform"/>
            <consortium name="The Broad Institute Genome Sequencing Center for Infectious Disease"/>
            <person name="Wu L."/>
            <person name="Ma J."/>
        </authorList>
    </citation>
    <scope>NUCLEOTIDE SEQUENCE [LARGE SCALE GENOMIC DNA]</scope>
    <source>
        <strain evidence="1 2">JCM 3272</strain>
    </source>
</reference>
<dbReference type="Proteomes" id="UP001501444">
    <property type="component" value="Unassembled WGS sequence"/>
</dbReference>
<evidence type="ECO:0008006" key="3">
    <source>
        <dbReference type="Google" id="ProtNLM"/>
    </source>
</evidence>
<comment type="caution">
    <text evidence="1">The sequence shown here is derived from an EMBL/GenBank/DDBJ whole genome shotgun (WGS) entry which is preliminary data.</text>
</comment>
<evidence type="ECO:0000313" key="2">
    <source>
        <dbReference type="Proteomes" id="UP001501444"/>
    </source>
</evidence>
<dbReference type="EMBL" id="BAAARV010000144">
    <property type="protein sequence ID" value="GAA2396118.1"/>
    <property type="molecule type" value="Genomic_DNA"/>
</dbReference>
<dbReference type="Pfam" id="PF06841">
    <property type="entry name" value="Phage_T4_gp19"/>
    <property type="match status" value="1"/>
</dbReference>
<gene>
    <name evidence="1" type="ORF">GCM10010170_111680</name>
</gene>
<organism evidence="1 2">
    <name type="scientific">Dactylosporangium salmoneum</name>
    <dbReference type="NCBI Taxonomy" id="53361"/>
    <lineage>
        <taxon>Bacteria</taxon>
        <taxon>Bacillati</taxon>
        <taxon>Actinomycetota</taxon>
        <taxon>Actinomycetes</taxon>
        <taxon>Micromonosporales</taxon>
        <taxon>Micromonosporaceae</taxon>
        <taxon>Dactylosporangium</taxon>
    </lineage>
</organism>
<dbReference type="PANTHER" id="PTHR38009:SF1">
    <property type="entry name" value="CONSERVED HYPOTHETICAL PHAGE TAIL PROTEIN"/>
    <property type="match status" value="1"/>
</dbReference>
<dbReference type="InterPro" id="IPR010667">
    <property type="entry name" value="Phage_T4_Gp19"/>
</dbReference>
<dbReference type="RefSeq" id="WP_344620958.1">
    <property type="nucleotide sequence ID" value="NZ_BAAARV010000144.1"/>
</dbReference>
<proteinExistence type="predicted"/>